<reference evidence="4" key="1">
    <citation type="journal article" date="2019" name="Int. J. Syst. Evol. Microbiol.">
        <title>The Global Catalogue of Microorganisms (GCM) 10K type strain sequencing project: providing services to taxonomists for standard genome sequencing and annotation.</title>
        <authorList>
            <consortium name="The Broad Institute Genomics Platform"/>
            <consortium name="The Broad Institute Genome Sequencing Center for Infectious Disease"/>
            <person name="Wu L."/>
            <person name="Ma J."/>
        </authorList>
    </citation>
    <scope>NUCLEOTIDE SEQUENCE [LARGE SCALE GENOMIC DNA]</scope>
    <source>
        <strain evidence="4">KCTC 52660</strain>
    </source>
</reference>
<name>A0ABV7B622_9GAMM</name>
<evidence type="ECO:0000313" key="4">
    <source>
        <dbReference type="Proteomes" id="UP001595386"/>
    </source>
</evidence>
<keyword evidence="1" id="KW-0732">Signal</keyword>
<evidence type="ECO:0000259" key="2">
    <source>
        <dbReference type="Pfam" id="PF07603"/>
    </source>
</evidence>
<dbReference type="Pfam" id="PF07603">
    <property type="entry name" value="Lcl_C"/>
    <property type="match status" value="1"/>
</dbReference>
<accession>A0ABV7B622</accession>
<evidence type="ECO:0000313" key="3">
    <source>
        <dbReference type="EMBL" id="MFC2991715.1"/>
    </source>
</evidence>
<comment type="caution">
    <text evidence="3">The sequence shown here is derived from an EMBL/GenBank/DDBJ whole genome shotgun (WGS) entry which is preliminary data.</text>
</comment>
<feature type="signal peptide" evidence="1">
    <location>
        <begin position="1"/>
        <end position="23"/>
    </location>
</feature>
<organism evidence="3 4">
    <name type="scientific">Halomonas tibetensis</name>
    <dbReference type="NCBI Taxonomy" id="2259590"/>
    <lineage>
        <taxon>Bacteria</taxon>
        <taxon>Pseudomonadati</taxon>
        <taxon>Pseudomonadota</taxon>
        <taxon>Gammaproteobacteria</taxon>
        <taxon>Oceanospirillales</taxon>
        <taxon>Halomonadaceae</taxon>
        <taxon>Halomonas</taxon>
    </lineage>
</organism>
<gene>
    <name evidence="3" type="ORF">ACFODV_06680</name>
</gene>
<dbReference type="InterPro" id="IPR011460">
    <property type="entry name" value="Lcl_C"/>
</dbReference>
<sequence length="172" mass="18748">MTRIACWLSTLAVAVALTTPASGDLIPQGEWVIDTDQSLVWQRCSRGQTYTDERCAGAAKQVSFLEAQAAARAQQSQQCPWRLPRFHELSALLQPDHAEQGLALDTFAFPDTPPGWYWNQASAGGHSQQDCFVDFAGMGRTRCNMGGAFHLRLVMPLSALERCIPPTGATAP</sequence>
<proteinExistence type="predicted"/>
<feature type="chain" id="PRO_5046162598" evidence="1">
    <location>
        <begin position="24"/>
        <end position="172"/>
    </location>
</feature>
<dbReference type="Proteomes" id="UP001595386">
    <property type="component" value="Unassembled WGS sequence"/>
</dbReference>
<feature type="domain" description="Lcl C-terminal" evidence="2">
    <location>
        <begin position="31"/>
        <end position="154"/>
    </location>
</feature>
<dbReference type="RefSeq" id="WP_379756567.1">
    <property type="nucleotide sequence ID" value="NZ_JBHRSQ010000009.1"/>
</dbReference>
<keyword evidence="4" id="KW-1185">Reference proteome</keyword>
<evidence type="ECO:0000256" key="1">
    <source>
        <dbReference type="SAM" id="SignalP"/>
    </source>
</evidence>
<dbReference type="EMBL" id="JBHRSQ010000009">
    <property type="protein sequence ID" value="MFC2991715.1"/>
    <property type="molecule type" value="Genomic_DNA"/>
</dbReference>
<dbReference type="PANTHER" id="PTHR35812:SF1">
    <property type="entry name" value="LIPOPROTEIN"/>
    <property type="match status" value="1"/>
</dbReference>
<protein>
    <submittedName>
        <fullName evidence="3">DUF1566 domain-containing protein</fullName>
    </submittedName>
</protein>
<dbReference type="PANTHER" id="PTHR35812">
    <property type="entry name" value="LIPOPROTEIN"/>
    <property type="match status" value="1"/>
</dbReference>